<dbReference type="GeneID" id="31015460"/>
<comment type="function">
    <text evidence="5">Component of the SWR1 complex which mediates the ATP-dependent exchange of histone H2A for the H2A variant HZT1 leading to transcriptional regulation of selected genes by chromatin remodeling. Involved in chromosome stability.</text>
</comment>
<evidence type="ECO:0000256" key="7">
    <source>
        <dbReference type="ARBA" id="ARBA00073820"/>
    </source>
</evidence>
<feature type="compositionally biased region" description="Gly residues" evidence="8">
    <location>
        <begin position="312"/>
        <end position="322"/>
    </location>
</feature>
<organism evidence="9 10">
    <name type="scientific">Diplodia corticola</name>
    <dbReference type="NCBI Taxonomy" id="236234"/>
    <lineage>
        <taxon>Eukaryota</taxon>
        <taxon>Fungi</taxon>
        <taxon>Dikarya</taxon>
        <taxon>Ascomycota</taxon>
        <taxon>Pezizomycotina</taxon>
        <taxon>Dothideomycetes</taxon>
        <taxon>Dothideomycetes incertae sedis</taxon>
        <taxon>Botryosphaeriales</taxon>
        <taxon>Botryosphaeriaceae</taxon>
        <taxon>Diplodia</taxon>
    </lineage>
</organism>
<keyword evidence="4" id="KW-0963">Cytoplasm</keyword>
<dbReference type="Pfam" id="PF00022">
    <property type="entry name" value="Actin"/>
    <property type="match status" value="1"/>
</dbReference>
<sequence>MPRAAKQAKPSLPSNTLIVDNGAYNIKAGFAPPDSSTEPTCRISPNCIARARDRRIWVGSQLDQCKDFGEMAFRRPVEKGFVVNWEGEKAIWDHEFLGNDAPLKCDPHDTALVLTEAPNSPQALQTNCDQMVFEEFEFASYYRCLAPVLNAYNDIPALFGDPATTTSPVESLLLIDTGYSHTTITPLHHGRPFHSAIRRLTVGGKFLTNHLKELISLRAYNFMDETHLVNEIKEDVCYISADFARDLERTWKGGALSSTTTHKNKTSAATDPSIVVDYVLPDYSERTRGFARPHDPSATAKAKRLGTLAHATGGGGGSGGGTPTTTTAATPDMAASKTPEDLLPLGNERFAVPELLFHPSDIGLAEPGLPAAVMQSLQQLPEALWPGLLANVVVVGGNALLPGFVERLRKELRAVVPGEYVVRVARPEDPVGATWRGGVRMVGERGEGLRGVAVMREEYMENGAGWAARRFAGLV</sequence>
<evidence type="ECO:0000313" key="10">
    <source>
        <dbReference type="Proteomes" id="UP000183809"/>
    </source>
</evidence>
<accession>A0A1J9RIQ7</accession>
<evidence type="ECO:0000313" key="9">
    <source>
        <dbReference type="EMBL" id="OJD32443.1"/>
    </source>
</evidence>
<proteinExistence type="inferred from homology"/>
<protein>
    <recommendedName>
        <fullName evidence="3">Actin-like protein ARP6</fullName>
    </recommendedName>
    <alternativeName>
        <fullName evidence="7">Actin-like protein arp6</fullName>
    </alternativeName>
</protein>
<evidence type="ECO:0000256" key="3">
    <source>
        <dbReference type="ARBA" id="ARBA00018633"/>
    </source>
</evidence>
<gene>
    <name evidence="9" type="ORF">BKCO1_380001</name>
</gene>
<dbReference type="SUPFAM" id="SSF53067">
    <property type="entry name" value="Actin-like ATPase domain"/>
    <property type="match status" value="2"/>
</dbReference>
<comment type="similarity">
    <text evidence="2">Belongs to the actin family. ARP6 subfamily.</text>
</comment>
<dbReference type="AlphaFoldDB" id="A0A1J9RIQ7"/>
<dbReference type="FunFam" id="3.90.640.10:FF:000014">
    <property type="entry name" value="Putative actin-related protein 6"/>
    <property type="match status" value="1"/>
</dbReference>
<dbReference type="GO" id="GO:0005634">
    <property type="term" value="C:nucleus"/>
    <property type="evidence" value="ECO:0007669"/>
    <property type="project" value="UniProtKB-ARBA"/>
</dbReference>
<dbReference type="Gene3D" id="3.30.420.40">
    <property type="match status" value="2"/>
</dbReference>
<dbReference type="PANTHER" id="PTHR11937">
    <property type="entry name" value="ACTIN"/>
    <property type="match status" value="1"/>
</dbReference>
<dbReference type="EMBL" id="MNUE01000038">
    <property type="protein sequence ID" value="OJD32443.1"/>
    <property type="molecule type" value="Genomic_DNA"/>
</dbReference>
<keyword evidence="10" id="KW-1185">Reference proteome</keyword>
<evidence type="ECO:0000256" key="6">
    <source>
        <dbReference type="ARBA" id="ARBA00063309"/>
    </source>
</evidence>
<evidence type="ECO:0000256" key="5">
    <source>
        <dbReference type="ARBA" id="ARBA00025222"/>
    </source>
</evidence>
<comment type="subcellular location">
    <subcellularLocation>
        <location evidence="1">Cytoplasm</location>
    </subcellularLocation>
</comment>
<comment type="caution">
    <text evidence="9">The sequence shown here is derived from an EMBL/GenBank/DDBJ whole genome shotgun (WGS) entry which is preliminary data.</text>
</comment>
<dbReference type="GO" id="GO:0005737">
    <property type="term" value="C:cytoplasm"/>
    <property type="evidence" value="ECO:0007669"/>
    <property type="project" value="UniProtKB-SubCell"/>
</dbReference>
<dbReference type="Gene3D" id="3.90.640.10">
    <property type="entry name" value="Actin, Chain A, domain 4"/>
    <property type="match status" value="1"/>
</dbReference>
<dbReference type="OrthoDB" id="6220758at2759"/>
<dbReference type="RefSeq" id="XP_020128703.1">
    <property type="nucleotide sequence ID" value="XM_020275199.1"/>
</dbReference>
<evidence type="ECO:0000256" key="1">
    <source>
        <dbReference type="ARBA" id="ARBA00004496"/>
    </source>
</evidence>
<evidence type="ECO:0000256" key="2">
    <source>
        <dbReference type="ARBA" id="ARBA00005665"/>
    </source>
</evidence>
<name>A0A1J9RIQ7_9PEZI</name>
<dbReference type="InterPro" id="IPR043129">
    <property type="entry name" value="ATPase_NBD"/>
</dbReference>
<evidence type="ECO:0000256" key="8">
    <source>
        <dbReference type="SAM" id="MobiDB-lite"/>
    </source>
</evidence>
<evidence type="ECO:0000256" key="4">
    <source>
        <dbReference type="ARBA" id="ARBA00022490"/>
    </source>
</evidence>
<dbReference type="Proteomes" id="UP000183809">
    <property type="component" value="Unassembled WGS sequence"/>
</dbReference>
<dbReference type="SMART" id="SM00268">
    <property type="entry name" value="ACTIN"/>
    <property type="match status" value="1"/>
</dbReference>
<feature type="region of interest" description="Disordered" evidence="8">
    <location>
        <begin position="308"/>
        <end position="332"/>
    </location>
</feature>
<reference evidence="9 10" key="1">
    <citation type="submission" date="2016-10" db="EMBL/GenBank/DDBJ databases">
        <title>Proteomics and genomics reveal pathogen-plant mechanisms compatible with a hemibiotrophic lifestyle of Diplodia corticola.</title>
        <authorList>
            <person name="Fernandes I."/>
            <person name="De Jonge R."/>
            <person name="Van De Peer Y."/>
            <person name="Devreese B."/>
            <person name="Alves A."/>
            <person name="Esteves A.C."/>
        </authorList>
    </citation>
    <scope>NUCLEOTIDE SEQUENCE [LARGE SCALE GENOMIC DNA]</scope>
    <source>
        <strain evidence="9 10">CBS 112549</strain>
    </source>
</reference>
<dbReference type="InterPro" id="IPR004000">
    <property type="entry name" value="Actin"/>
</dbReference>
<comment type="subunit">
    <text evidence="6">Component of the SWR1 chromatin remodeling complex.</text>
</comment>
<dbReference type="CDD" id="cd10210">
    <property type="entry name" value="ASKHA_NBD_Arp6"/>
    <property type="match status" value="1"/>
</dbReference>
<dbReference type="STRING" id="236234.A0A1J9RIQ7"/>